<dbReference type="GO" id="GO:0016757">
    <property type="term" value="F:glycosyltransferase activity"/>
    <property type="evidence" value="ECO:0007669"/>
    <property type="project" value="InterPro"/>
</dbReference>
<dbReference type="InterPro" id="IPR001296">
    <property type="entry name" value="Glyco_trans_1"/>
</dbReference>
<dbReference type="KEGG" id="aup:AsAng_0048010"/>
<dbReference type="PANTHER" id="PTHR46401">
    <property type="entry name" value="GLYCOSYLTRANSFERASE WBBK-RELATED"/>
    <property type="match status" value="1"/>
</dbReference>
<dbReference type="AlphaFoldDB" id="A0A915YIW8"/>
<dbReference type="EMBL" id="AP026867">
    <property type="protein sequence ID" value="BDS14038.1"/>
    <property type="molecule type" value="Genomic_DNA"/>
</dbReference>
<keyword evidence="1" id="KW-0808">Transferase</keyword>
<evidence type="ECO:0000259" key="3">
    <source>
        <dbReference type="Pfam" id="PF13439"/>
    </source>
</evidence>
<evidence type="ECO:0000256" key="1">
    <source>
        <dbReference type="ARBA" id="ARBA00022679"/>
    </source>
</evidence>
<sequence>MRIAINTRFLMPSKLEGIGWFTHETVKRWVEWHPEHEFIFIFDRPFSEEFIFAKNVTGVQAFPPARHPILFYCWYEWAIPRLLKKHKADVFVSPDGFLSLSTKVPTLMVLHDIAWMHFKKHVYYTAMKYYSYYVPKFVHAATRIATVSAYSKQDMVQAFDLAPTKIDVVYNGSHQNYQPLPLQEQELIRKEYSAGQAYFLYVGSIHPRKNVPNLLRAFDAFKQKTKSPAKLLFAGRIMWQGGPVGDLLETLVHKEDIIFLGYVSNELLPKIVASAFALTYVSLFEGFGIPILEAMYCNVPSITSNCSSMPEVAGAAGLLADPNSVDAISEQMQRLWTEPELRAELIEKGKTQRQQFSWDLTAQKLWESLEKVMKV</sequence>
<dbReference type="FunFam" id="3.40.50.2000:FF:000119">
    <property type="entry name" value="Glycosyl transferase group 1"/>
    <property type="match status" value="1"/>
</dbReference>
<accession>A0A915YIW8</accession>
<dbReference type="PANTHER" id="PTHR46401:SF2">
    <property type="entry name" value="GLYCOSYLTRANSFERASE WBBK-RELATED"/>
    <property type="match status" value="1"/>
</dbReference>
<feature type="domain" description="Glycosyltransferase subfamily 4-like N-terminal" evidence="3">
    <location>
        <begin position="17"/>
        <end position="172"/>
    </location>
</feature>
<dbReference type="Pfam" id="PF13439">
    <property type="entry name" value="Glyco_transf_4"/>
    <property type="match status" value="1"/>
</dbReference>
<reference evidence="4" key="1">
    <citation type="submission" date="2022-09" db="EMBL/GenBank/DDBJ databases">
        <title>Aureispira anguillicida sp. nov., isolated from Leptocephalus of Japanese eel Anguilla japonica.</title>
        <authorList>
            <person name="Yuasa K."/>
            <person name="Mekata T."/>
            <person name="Ikunari K."/>
        </authorList>
    </citation>
    <scope>NUCLEOTIDE SEQUENCE</scope>
    <source>
        <strain evidence="4">EL160426</strain>
    </source>
</reference>
<dbReference type="Gene3D" id="3.40.50.2000">
    <property type="entry name" value="Glycogen Phosphorylase B"/>
    <property type="match status" value="2"/>
</dbReference>
<dbReference type="Proteomes" id="UP001060919">
    <property type="component" value="Chromosome"/>
</dbReference>
<dbReference type="InterPro" id="IPR028098">
    <property type="entry name" value="Glyco_trans_4-like_N"/>
</dbReference>
<evidence type="ECO:0000313" key="4">
    <source>
        <dbReference type="EMBL" id="BDS14038.1"/>
    </source>
</evidence>
<feature type="domain" description="Glycosyl transferase family 1" evidence="2">
    <location>
        <begin position="194"/>
        <end position="351"/>
    </location>
</feature>
<evidence type="ECO:0000313" key="5">
    <source>
        <dbReference type="Proteomes" id="UP001060919"/>
    </source>
</evidence>
<evidence type="ECO:0000259" key="2">
    <source>
        <dbReference type="Pfam" id="PF00534"/>
    </source>
</evidence>
<dbReference type="CDD" id="cd03809">
    <property type="entry name" value="GT4_MtfB-like"/>
    <property type="match status" value="1"/>
</dbReference>
<dbReference type="Pfam" id="PF00534">
    <property type="entry name" value="Glycos_transf_1"/>
    <property type="match status" value="1"/>
</dbReference>
<proteinExistence type="predicted"/>
<organism evidence="4 5">
    <name type="scientific">Aureispira anguillae</name>
    <dbReference type="NCBI Taxonomy" id="2864201"/>
    <lineage>
        <taxon>Bacteria</taxon>
        <taxon>Pseudomonadati</taxon>
        <taxon>Bacteroidota</taxon>
        <taxon>Saprospiria</taxon>
        <taxon>Saprospirales</taxon>
        <taxon>Saprospiraceae</taxon>
        <taxon>Aureispira</taxon>
    </lineage>
</organism>
<dbReference type="RefSeq" id="WP_264789277.1">
    <property type="nucleotide sequence ID" value="NZ_AP026867.1"/>
</dbReference>
<gene>
    <name evidence="4" type="ORF">AsAng_0048010</name>
</gene>
<dbReference type="SUPFAM" id="SSF53756">
    <property type="entry name" value="UDP-Glycosyltransferase/glycogen phosphorylase"/>
    <property type="match status" value="1"/>
</dbReference>
<protein>
    <submittedName>
        <fullName evidence="4">Glycosyltransferase family 4 protein</fullName>
    </submittedName>
</protein>
<name>A0A915YIW8_9BACT</name>
<keyword evidence="5" id="KW-1185">Reference proteome</keyword>